<dbReference type="Pfam" id="PF07453">
    <property type="entry name" value="NUMOD1"/>
    <property type="match status" value="2"/>
</dbReference>
<evidence type="ECO:0000313" key="2">
    <source>
        <dbReference type="EMBL" id="EAC0255830.1"/>
    </source>
</evidence>
<protein>
    <recommendedName>
        <fullName evidence="1">Nuclease-associated modular DNA-binding 1 domain-containing protein</fullName>
    </recommendedName>
</protein>
<feature type="domain" description="Nuclease-associated modular DNA-binding 1" evidence="1">
    <location>
        <begin position="129"/>
        <end position="156"/>
    </location>
</feature>
<gene>
    <name evidence="2" type="ORF">EHE49_04010</name>
</gene>
<sequence length="332" mass="37587">MIIEKLSRKLRDDLEPSYVFKGYYRHPVYRDLFVDALGDCKVKGMVMPLPVYILKSGYLGVRGCKGETHLHRIVATVFLDKCGDEVNHRDGVKSNPSVVNLEWCYRKENVNHAFDTGLRTDNIIVDVRNLETGDIVQFRSMTKAAEYIGVNRHLVSSSIARGLNRQYTLNDVFEVKVPEDDWILTKNSIGKNSGPGNKGLVIRKVGKEPYFLFSSVPAAAEYVGIKPHLIYSHLNGGSVDLTKFGYEAWYMVDIDVAITDMIDLRKPRPQSQMPKRVPSMVRVTDTTTNIKTIWNSLQEFSNAIGVKRNTVAKAVSQTGKYKQFEVQYLTAE</sequence>
<dbReference type="InterPro" id="IPR010896">
    <property type="entry name" value="NUMOD1"/>
</dbReference>
<dbReference type="Gene3D" id="3.90.75.20">
    <property type="match status" value="1"/>
</dbReference>
<proteinExistence type="predicted"/>
<name>A0A3Z4X6I7_SALET</name>
<accession>A0A3Z4X6I7</accession>
<dbReference type="Proteomes" id="UP000839816">
    <property type="component" value="Unassembled WGS sequence"/>
</dbReference>
<dbReference type="InterPro" id="IPR044925">
    <property type="entry name" value="His-Me_finger_sf"/>
</dbReference>
<reference evidence="2" key="1">
    <citation type="submission" date="2018-11" db="EMBL/GenBank/DDBJ databases">
        <authorList>
            <person name="Ashton P.M."/>
            <person name="Dallman T."/>
            <person name="Nair S."/>
            <person name="De Pinna E."/>
            <person name="Peters T."/>
            <person name="Grant K."/>
        </authorList>
    </citation>
    <scope>NUCLEOTIDE SEQUENCE [LARGE SCALE GENOMIC DNA]</scope>
    <source>
        <strain evidence="2">634658</strain>
    </source>
</reference>
<evidence type="ECO:0000259" key="1">
    <source>
        <dbReference type="Pfam" id="PF07453"/>
    </source>
</evidence>
<feature type="domain" description="Nuclease-associated modular DNA-binding 1" evidence="1">
    <location>
        <begin position="283"/>
        <end position="314"/>
    </location>
</feature>
<organism evidence="2">
    <name type="scientific">Salmonella enterica subsp. enterica serovar Chester</name>
    <dbReference type="NCBI Taxonomy" id="149386"/>
    <lineage>
        <taxon>Bacteria</taxon>
        <taxon>Pseudomonadati</taxon>
        <taxon>Pseudomonadota</taxon>
        <taxon>Gammaproteobacteria</taxon>
        <taxon>Enterobacterales</taxon>
        <taxon>Enterobacteriaceae</taxon>
        <taxon>Salmonella</taxon>
    </lineage>
</organism>
<dbReference type="AlphaFoldDB" id="A0A3Z4X6I7"/>
<dbReference type="EMBL" id="AAAGNC010000003">
    <property type="protein sequence ID" value="EAC0255830.1"/>
    <property type="molecule type" value="Genomic_DNA"/>
</dbReference>
<comment type="caution">
    <text evidence="2">The sequence shown here is derived from an EMBL/GenBank/DDBJ whole genome shotgun (WGS) entry which is preliminary data.</text>
</comment>
<dbReference type="SUPFAM" id="SSF54060">
    <property type="entry name" value="His-Me finger endonucleases"/>
    <property type="match status" value="1"/>
</dbReference>